<gene>
    <name evidence="1" type="ORF">L2E82_10385</name>
</gene>
<protein>
    <submittedName>
        <fullName evidence="1">Uncharacterized protein</fullName>
    </submittedName>
</protein>
<name>A0ACB9GA83_CICIN</name>
<evidence type="ECO:0000313" key="2">
    <source>
        <dbReference type="Proteomes" id="UP001055811"/>
    </source>
</evidence>
<keyword evidence="2" id="KW-1185">Reference proteome</keyword>
<comment type="caution">
    <text evidence="1">The sequence shown here is derived from an EMBL/GenBank/DDBJ whole genome shotgun (WGS) entry which is preliminary data.</text>
</comment>
<dbReference type="EMBL" id="CM042010">
    <property type="protein sequence ID" value="KAI3780404.1"/>
    <property type="molecule type" value="Genomic_DNA"/>
</dbReference>
<proteinExistence type="predicted"/>
<accession>A0ACB9GA83</accession>
<sequence>MFMLQSDIRSAIQIAATFCYLNPTRYESPSSRPVSVRTPPRLRPLHAAAVERISDRPPICTADELHYVSIHNSDWRLALWRYKPPPKAPSRNHPLLLLSGVGTNAIGYDLAPGSSFARHMSSQGFDTWILEFRGAGLSSEVANKEVKQPISLPSERMDSTPNKQENGVVSSQIPPNPNSDSCSESKVKVSSVEEKKEMAESDESQLLMTFTETFKRFSERLSNLIKEGSPDALQNSTLVVQIRDLSQRLGDIIEEGQRSVSPPFTDLLDRFSSTIENLQTQIDLLGKYNWDFDHYLEEDVPAAMEYIRRQCNPKDDKLLAIGHSMGGILLYAMLARNVCERKDSKLAGIVTLGASLDYTTSNSSLKLLTPLADPAQALKVRAVPLGALVAAAYPLASRPPYLMSWLNRLITAQDMMQPELMEKFVMNNFCTVPAKLLLQLTTAFQEGGLRDRSGTFFYKDHINKINVPVLAIAGDLDVICPPEAVYETIKLVPKHLATYKVYGEPAGPHFAHYDLVGGRLAPEQVYPSIIEFLTVHDST</sequence>
<reference evidence="2" key="1">
    <citation type="journal article" date="2022" name="Mol. Ecol. Resour.">
        <title>The genomes of chicory, endive, great burdock and yacon provide insights into Asteraceae palaeo-polyploidization history and plant inulin production.</title>
        <authorList>
            <person name="Fan W."/>
            <person name="Wang S."/>
            <person name="Wang H."/>
            <person name="Wang A."/>
            <person name="Jiang F."/>
            <person name="Liu H."/>
            <person name="Zhao H."/>
            <person name="Xu D."/>
            <person name="Zhang Y."/>
        </authorList>
    </citation>
    <scope>NUCLEOTIDE SEQUENCE [LARGE SCALE GENOMIC DNA]</scope>
    <source>
        <strain evidence="2">cv. Punajuju</strain>
    </source>
</reference>
<reference evidence="1 2" key="2">
    <citation type="journal article" date="2022" name="Mol. Ecol. Resour.">
        <title>The genomes of chicory, endive, great burdock and yacon provide insights into Asteraceae paleo-polyploidization history and plant inulin production.</title>
        <authorList>
            <person name="Fan W."/>
            <person name="Wang S."/>
            <person name="Wang H."/>
            <person name="Wang A."/>
            <person name="Jiang F."/>
            <person name="Liu H."/>
            <person name="Zhao H."/>
            <person name="Xu D."/>
            <person name="Zhang Y."/>
        </authorList>
    </citation>
    <scope>NUCLEOTIDE SEQUENCE [LARGE SCALE GENOMIC DNA]</scope>
    <source>
        <strain evidence="2">cv. Punajuju</strain>
        <tissue evidence="1">Leaves</tissue>
    </source>
</reference>
<organism evidence="1 2">
    <name type="scientific">Cichorium intybus</name>
    <name type="common">Chicory</name>
    <dbReference type="NCBI Taxonomy" id="13427"/>
    <lineage>
        <taxon>Eukaryota</taxon>
        <taxon>Viridiplantae</taxon>
        <taxon>Streptophyta</taxon>
        <taxon>Embryophyta</taxon>
        <taxon>Tracheophyta</taxon>
        <taxon>Spermatophyta</taxon>
        <taxon>Magnoliopsida</taxon>
        <taxon>eudicotyledons</taxon>
        <taxon>Gunneridae</taxon>
        <taxon>Pentapetalae</taxon>
        <taxon>asterids</taxon>
        <taxon>campanulids</taxon>
        <taxon>Asterales</taxon>
        <taxon>Asteraceae</taxon>
        <taxon>Cichorioideae</taxon>
        <taxon>Cichorieae</taxon>
        <taxon>Cichoriinae</taxon>
        <taxon>Cichorium</taxon>
    </lineage>
</organism>
<evidence type="ECO:0000313" key="1">
    <source>
        <dbReference type="EMBL" id="KAI3780404.1"/>
    </source>
</evidence>
<dbReference type="Proteomes" id="UP001055811">
    <property type="component" value="Linkage Group LG02"/>
</dbReference>